<keyword evidence="4 8" id="KW-0418">Kinase</keyword>
<evidence type="ECO:0000256" key="5">
    <source>
        <dbReference type="ARBA" id="ARBA00022840"/>
    </source>
</evidence>
<dbReference type="EMBL" id="JASJUS010000038">
    <property type="protein sequence ID" value="MDL2080870.1"/>
    <property type="molecule type" value="Genomic_DNA"/>
</dbReference>
<feature type="region of interest" description="Disordered" evidence="6">
    <location>
        <begin position="272"/>
        <end position="291"/>
    </location>
</feature>
<feature type="compositionally biased region" description="Low complexity" evidence="6">
    <location>
        <begin position="280"/>
        <end position="291"/>
    </location>
</feature>
<evidence type="ECO:0000259" key="7">
    <source>
        <dbReference type="PROSITE" id="PS50011"/>
    </source>
</evidence>
<dbReference type="Gene3D" id="1.10.510.10">
    <property type="entry name" value="Transferase(Phosphotransferase) domain 1"/>
    <property type="match status" value="1"/>
</dbReference>
<dbReference type="PROSITE" id="PS50011">
    <property type="entry name" value="PROTEIN_KINASE_DOM"/>
    <property type="match status" value="1"/>
</dbReference>
<feature type="compositionally biased region" description="Low complexity" evidence="6">
    <location>
        <begin position="357"/>
        <end position="366"/>
    </location>
</feature>
<dbReference type="Pfam" id="PF00069">
    <property type="entry name" value="Pkinase"/>
    <property type="match status" value="1"/>
</dbReference>
<protein>
    <recommendedName>
        <fullName evidence="1">non-specific serine/threonine protein kinase</fullName>
        <ecNumber evidence="1">2.7.11.1</ecNumber>
    </recommendedName>
</protein>
<dbReference type="SMART" id="SM00220">
    <property type="entry name" value="S_TKc"/>
    <property type="match status" value="1"/>
</dbReference>
<dbReference type="Proteomes" id="UP001241926">
    <property type="component" value="Unassembled WGS sequence"/>
</dbReference>
<evidence type="ECO:0000313" key="8">
    <source>
        <dbReference type="EMBL" id="MDL2080870.1"/>
    </source>
</evidence>
<dbReference type="SUPFAM" id="SSF56112">
    <property type="entry name" value="Protein kinase-like (PK-like)"/>
    <property type="match status" value="1"/>
</dbReference>
<evidence type="ECO:0000256" key="4">
    <source>
        <dbReference type="ARBA" id="ARBA00022777"/>
    </source>
</evidence>
<dbReference type="InterPro" id="IPR000719">
    <property type="entry name" value="Prot_kinase_dom"/>
</dbReference>
<dbReference type="Gene3D" id="3.30.200.20">
    <property type="entry name" value="Phosphorylase Kinase, domain 1"/>
    <property type="match status" value="1"/>
</dbReference>
<keyword evidence="3" id="KW-0547">Nucleotide-binding</keyword>
<dbReference type="CDD" id="cd14014">
    <property type="entry name" value="STKc_PknB_like"/>
    <property type="match status" value="1"/>
</dbReference>
<dbReference type="PANTHER" id="PTHR43671">
    <property type="entry name" value="SERINE/THREONINE-PROTEIN KINASE NEK"/>
    <property type="match status" value="1"/>
</dbReference>
<dbReference type="RefSeq" id="WP_093720720.1">
    <property type="nucleotide sequence ID" value="NZ_JASJUS010000038.1"/>
</dbReference>
<dbReference type="InterPro" id="IPR011009">
    <property type="entry name" value="Kinase-like_dom_sf"/>
</dbReference>
<dbReference type="GO" id="GO:0004674">
    <property type="term" value="F:protein serine/threonine kinase activity"/>
    <property type="evidence" value="ECO:0007669"/>
    <property type="project" value="UniProtKB-EC"/>
</dbReference>
<dbReference type="InterPro" id="IPR050660">
    <property type="entry name" value="NEK_Ser/Thr_kinase"/>
</dbReference>
<gene>
    <name evidence="8" type="ORF">QNN03_30945</name>
</gene>
<dbReference type="EC" id="2.7.11.1" evidence="1"/>
<sequence length="521" mass="55889">MTMVKAHVSTPVWVAGRYRLVDIVHRETNRVCWYAEDSQAERPCLVTGVGLPEDPGGEEAPQVVNRVLRTSERLSLMMPDRVAEVVDVVVESDTLWVVTRWIDGQPLGELLTQRGALNHVRAARIGLELLDVLEAAHGQGVTHGELSPAQVFVRDQGPVVVSGFGLAGATLAPRLAAPAYASPEQARDEGIGPATDLWALGALLYTMVEGRPPFRDRGRPQATLKAVDRLPLRTPVRAGSLGPTLQGLLRKDPVERLPRSVVREALLDVLDEGTSGAETPDPGLPGRPLGPARWSRRTMVAGTALAVVTVAVAVLAVTGGLPGGSDSTAADSSPRPAPTRTPTSPPAAPPSAPATPTPTATATPSPEGKSPFSRYESPEGFSVTLPEGWKPLSTDRVQDLAYRIVLGAKGDDRTLTVTYSERVGPDPVEVWRDVEPGLKQDGGYRRIGDIRATTYRGREAAEMEWLMNADGTQVRTLGRGFLLGGSRGYSLRWTAPADAWEDPDNREALATALRTFREPSE</sequence>
<comment type="caution">
    <text evidence="8">The sequence shown here is derived from an EMBL/GenBank/DDBJ whole genome shotgun (WGS) entry which is preliminary data.</text>
</comment>
<evidence type="ECO:0000256" key="2">
    <source>
        <dbReference type="ARBA" id="ARBA00022679"/>
    </source>
</evidence>
<name>A0ABT7J7W1_9ACTN</name>
<proteinExistence type="predicted"/>
<evidence type="ECO:0000256" key="1">
    <source>
        <dbReference type="ARBA" id="ARBA00012513"/>
    </source>
</evidence>
<keyword evidence="9" id="KW-1185">Reference proteome</keyword>
<accession>A0ABT7J7W1</accession>
<dbReference type="Gene3D" id="3.40.1000.10">
    <property type="entry name" value="Mog1/PsbP, alpha/beta/alpha sandwich"/>
    <property type="match status" value="1"/>
</dbReference>
<reference evidence="8 9" key="1">
    <citation type="submission" date="2023-05" db="EMBL/GenBank/DDBJ databases">
        <title>Streptomyces fuscus sp. nov., a brown-black pigment producing actinomyces isolated from dry sand of Sea duck farm.</title>
        <authorList>
            <person name="Xie J."/>
            <person name="Shen N."/>
        </authorList>
    </citation>
    <scope>NUCLEOTIDE SEQUENCE [LARGE SCALE GENOMIC DNA]</scope>
    <source>
        <strain evidence="8 9">GXMU-J15</strain>
    </source>
</reference>
<evidence type="ECO:0000256" key="6">
    <source>
        <dbReference type="SAM" id="MobiDB-lite"/>
    </source>
</evidence>
<feature type="domain" description="Protein kinase" evidence="7">
    <location>
        <begin position="1"/>
        <end position="267"/>
    </location>
</feature>
<evidence type="ECO:0000256" key="3">
    <source>
        <dbReference type="ARBA" id="ARBA00022741"/>
    </source>
</evidence>
<dbReference type="PANTHER" id="PTHR43671:SF13">
    <property type="entry name" value="SERINE_THREONINE-PROTEIN KINASE NEK2"/>
    <property type="match status" value="1"/>
</dbReference>
<keyword evidence="2 8" id="KW-0808">Transferase</keyword>
<keyword evidence="5" id="KW-0067">ATP-binding</keyword>
<evidence type="ECO:0000313" key="9">
    <source>
        <dbReference type="Proteomes" id="UP001241926"/>
    </source>
</evidence>
<organism evidence="8 9">
    <name type="scientific">Streptomyces fuscus</name>
    <dbReference type="NCBI Taxonomy" id="3048495"/>
    <lineage>
        <taxon>Bacteria</taxon>
        <taxon>Bacillati</taxon>
        <taxon>Actinomycetota</taxon>
        <taxon>Actinomycetes</taxon>
        <taxon>Kitasatosporales</taxon>
        <taxon>Streptomycetaceae</taxon>
        <taxon>Streptomyces</taxon>
    </lineage>
</organism>
<feature type="region of interest" description="Disordered" evidence="6">
    <location>
        <begin position="320"/>
        <end position="389"/>
    </location>
</feature>
<feature type="compositionally biased region" description="Pro residues" evidence="6">
    <location>
        <begin position="335"/>
        <end position="356"/>
    </location>
</feature>